<gene>
    <name evidence="2" type="ORF">UFOVP718_14</name>
</gene>
<dbReference type="InterPro" id="IPR027417">
    <property type="entry name" value="P-loop_NTPase"/>
</dbReference>
<dbReference type="SMART" id="SM00507">
    <property type="entry name" value="HNHc"/>
    <property type="match status" value="1"/>
</dbReference>
<dbReference type="CDD" id="cd00085">
    <property type="entry name" value="HNHc"/>
    <property type="match status" value="1"/>
</dbReference>
<reference evidence="2" key="1">
    <citation type="submission" date="2020-04" db="EMBL/GenBank/DDBJ databases">
        <authorList>
            <person name="Chiriac C."/>
            <person name="Salcher M."/>
            <person name="Ghai R."/>
            <person name="Kavagutti S V."/>
        </authorList>
    </citation>
    <scope>NUCLEOTIDE SEQUENCE</scope>
</reference>
<dbReference type="InterPro" id="IPR003615">
    <property type="entry name" value="HNH_nuc"/>
</dbReference>
<protein>
    <submittedName>
        <fullName evidence="2">HNHc domain containing protein</fullName>
    </submittedName>
</protein>
<accession>A0A6J5NK64</accession>
<dbReference type="Gene3D" id="3.40.50.300">
    <property type="entry name" value="P-loop containing nucleotide triphosphate hydrolases"/>
    <property type="match status" value="1"/>
</dbReference>
<dbReference type="InterPro" id="IPR005021">
    <property type="entry name" value="Terminase_largesu-like"/>
</dbReference>
<dbReference type="EMBL" id="LR796694">
    <property type="protein sequence ID" value="CAB4159769.1"/>
    <property type="molecule type" value="Genomic_DNA"/>
</dbReference>
<evidence type="ECO:0000259" key="1">
    <source>
        <dbReference type="SMART" id="SM00507"/>
    </source>
</evidence>
<organism evidence="2">
    <name type="scientific">uncultured Caudovirales phage</name>
    <dbReference type="NCBI Taxonomy" id="2100421"/>
    <lineage>
        <taxon>Viruses</taxon>
        <taxon>Duplodnaviria</taxon>
        <taxon>Heunggongvirae</taxon>
        <taxon>Uroviricota</taxon>
        <taxon>Caudoviricetes</taxon>
        <taxon>Peduoviridae</taxon>
        <taxon>Maltschvirus</taxon>
        <taxon>Maltschvirus maltsch</taxon>
    </lineage>
</organism>
<name>A0A6J5NK64_9CAUD</name>
<sequence length="582" mass="64125">MATNLNSQTRNKTEFKKNRARLLADNPPCHWCGVNVATEADHVLSIIEGGSNNMDNLVPACKPCNARRGQQVKTQRERHKNQHPQGFNEPNTHSVFFDEQTKPPQDIFRIFPNNDGLARTGHDQPRLETTTHSGYQSAASDIGGFAQEVLGVDLMPWQLHVLHGITAREANGDWLHRVNLVSVARQCGKTTMNAAYLGWFLSTQGKERGKPVTVISTAHKLDLATAFFTYLAPILSDRFGAEISWSYGRQKLIMPDGSTWHVRAATPAAGHGYSCDLIIADEVFDISQAAIDEGLLPSQRAKKNPSFLMTSTAGTQESIAMLRWRDQGLRAIDSKEQTSLYFAEYSPPPHLDPMTPEAWAYANPALGHTLELKTIEAEAESPNRIAFLRSAVNLWQASTAAWLEPGVFEALATDQPAPPGGVLAIEIAVDESTYTAVRAVQVGNKTHVKIAFVAKTIAELWAKVETEIALNPNLRLAIVPALENHCPPQHERRRTIVGYKELLKWTSAVRAMILENRITHNNENLLNSHVNRAVLIKHQGSVAVSSTRSPGPIEACRCMIWAAALASRPQLMGKPVIVSGLK</sequence>
<dbReference type="Gene3D" id="1.10.30.50">
    <property type="match status" value="1"/>
</dbReference>
<evidence type="ECO:0000313" key="2">
    <source>
        <dbReference type="EMBL" id="CAB4159769.1"/>
    </source>
</evidence>
<dbReference type="Pfam" id="PF14279">
    <property type="entry name" value="HNH_5"/>
    <property type="match status" value="1"/>
</dbReference>
<proteinExistence type="predicted"/>
<dbReference type="PANTHER" id="PTHR41287">
    <property type="match status" value="1"/>
</dbReference>
<dbReference type="PANTHER" id="PTHR41287:SF1">
    <property type="entry name" value="PROTEIN YMFN"/>
    <property type="match status" value="1"/>
</dbReference>
<feature type="domain" description="HNH nuclease" evidence="1">
    <location>
        <begin position="16"/>
        <end position="66"/>
    </location>
</feature>
<dbReference type="Pfam" id="PF03237">
    <property type="entry name" value="Terminase_6N"/>
    <property type="match status" value="1"/>
</dbReference>
<dbReference type="InterPro" id="IPR029471">
    <property type="entry name" value="HNH_5"/>
</dbReference>